<protein>
    <submittedName>
        <fullName evidence="2">Uncharacterized protein</fullName>
    </submittedName>
</protein>
<evidence type="ECO:0000313" key="3">
    <source>
        <dbReference type="Proteomes" id="UP000030106"/>
    </source>
</evidence>
<sequence length="178" mass="19549">MGNTCSCVPRQSHGSRAGMPPPRRGPVRQSAASRMTHSTAITDDITLVAQSVDVRTNIVKDGFLHENPLRCRPVQRPPDDKGKSVEVKPVVEVEEAEKQEETPEWSKRGGMLFSVEEVNSFFAGSAKLGMQTDANDGQVEMEEIVSTKVRTDEPLPDPESLASGTNPWLILDKRAHDT</sequence>
<dbReference type="Proteomes" id="UP000030106">
    <property type="component" value="Unassembled WGS sequence"/>
</dbReference>
<evidence type="ECO:0000256" key="1">
    <source>
        <dbReference type="SAM" id="MobiDB-lite"/>
    </source>
</evidence>
<feature type="region of interest" description="Disordered" evidence="1">
    <location>
        <begin position="149"/>
        <end position="178"/>
    </location>
</feature>
<dbReference type="HOGENOM" id="CLU_1651839_0_0_1"/>
<proteinExistence type="predicted"/>
<comment type="caution">
    <text evidence="2">The sequence shown here is derived from an EMBL/GenBank/DDBJ whole genome shotgun (WGS) entry which is preliminary data.</text>
</comment>
<gene>
    <name evidence="2" type="ORF">BBAD15_g9160</name>
</gene>
<reference evidence="2 3" key="1">
    <citation type="submission" date="2012-10" db="EMBL/GenBank/DDBJ databases">
        <title>Genome sequencing and analysis of entomopathogenic fungi Beauveria bassiana D1-5.</title>
        <authorList>
            <person name="Li Q."/>
            <person name="Wang L."/>
            <person name="Zhang Z."/>
            <person name="Wang Q."/>
            <person name="Ren J."/>
            <person name="Wang M."/>
            <person name="Xu W."/>
            <person name="Wang J."/>
            <person name="Lu Y."/>
            <person name="Du Q."/>
            <person name="Sun Z."/>
        </authorList>
    </citation>
    <scope>NUCLEOTIDE SEQUENCE [LARGE SCALE GENOMIC DNA]</scope>
    <source>
        <strain evidence="2 3">D1-5</strain>
    </source>
</reference>
<dbReference type="OrthoDB" id="10335198at2759"/>
<feature type="region of interest" description="Disordered" evidence="1">
    <location>
        <begin position="1"/>
        <end position="38"/>
    </location>
</feature>
<organism evidence="2 3">
    <name type="scientific">Beauveria bassiana D1-5</name>
    <dbReference type="NCBI Taxonomy" id="1245745"/>
    <lineage>
        <taxon>Eukaryota</taxon>
        <taxon>Fungi</taxon>
        <taxon>Dikarya</taxon>
        <taxon>Ascomycota</taxon>
        <taxon>Pezizomycotina</taxon>
        <taxon>Sordariomycetes</taxon>
        <taxon>Hypocreomycetidae</taxon>
        <taxon>Hypocreales</taxon>
        <taxon>Cordycipitaceae</taxon>
        <taxon>Beauveria</taxon>
    </lineage>
</organism>
<name>A0A0A2VGW7_BEABA</name>
<evidence type="ECO:0000313" key="2">
    <source>
        <dbReference type="EMBL" id="KGQ05562.1"/>
    </source>
</evidence>
<feature type="compositionally biased region" description="Basic and acidic residues" evidence="1">
    <location>
        <begin position="77"/>
        <end position="91"/>
    </location>
</feature>
<dbReference type="AlphaFoldDB" id="A0A0A2VGW7"/>
<accession>A0A0A2VGW7</accession>
<dbReference type="EMBL" id="ANFO01000936">
    <property type="protein sequence ID" value="KGQ05562.1"/>
    <property type="molecule type" value="Genomic_DNA"/>
</dbReference>
<feature type="region of interest" description="Disordered" evidence="1">
    <location>
        <begin position="70"/>
        <end position="108"/>
    </location>
</feature>